<dbReference type="SUPFAM" id="SSF56214">
    <property type="entry name" value="4'-phosphopantetheinyl transferase"/>
    <property type="match status" value="1"/>
</dbReference>
<sequence>MSVVGIGTDIIEISRLEKMSEAALAKLAVRVLTPAELKHFQQLKSPIPYLAKRWAGKEATAKALGTGIAAGVSFQHIEIQSLATGQPVLVLTDEALAKAQALHGESWHISLSDEKAYATAFVVISS</sequence>
<dbReference type="Gene3D" id="3.90.470.20">
    <property type="entry name" value="4'-phosphopantetheinyl transferase domain"/>
    <property type="match status" value="1"/>
</dbReference>
<name>A0ABQ6GY32_9GAMM</name>
<dbReference type="NCBIfam" id="TIGR00556">
    <property type="entry name" value="pantethn_trn"/>
    <property type="match status" value="1"/>
</dbReference>
<evidence type="ECO:0000256" key="2">
    <source>
        <dbReference type="ARBA" id="ARBA00022679"/>
    </source>
</evidence>
<protein>
    <recommendedName>
        <fullName evidence="8">Holo-[acyl-carrier-protein] synthase</fullName>
        <shortName evidence="8">Holo-ACP synthase</shortName>
        <ecNumber evidence="8">2.7.8.7</ecNumber>
    </recommendedName>
    <alternativeName>
        <fullName evidence="8">4'-phosphopantetheinyl transferase AcpS</fullName>
    </alternativeName>
</protein>
<dbReference type="EMBL" id="BSST01000001">
    <property type="protein sequence ID" value="GLX79420.1"/>
    <property type="molecule type" value="Genomic_DNA"/>
</dbReference>
<evidence type="ECO:0000256" key="7">
    <source>
        <dbReference type="ARBA" id="ARBA00023160"/>
    </source>
</evidence>
<feature type="domain" description="4'-phosphopantetheinyl transferase" evidence="9">
    <location>
        <begin position="5"/>
        <end position="109"/>
    </location>
</feature>
<accession>A0ABQ6GY32</accession>
<keyword evidence="7 8" id="KW-0275">Fatty acid biosynthesis</keyword>
<keyword evidence="4 8" id="KW-0276">Fatty acid metabolism</keyword>
<comment type="function">
    <text evidence="8">Transfers the 4'-phosphopantetheine moiety from coenzyme A to a Ser of acyl-carrier-protein.</text>
</comment>
<dbReference type="InterPro" id="IPR037143">
    <property type="entry name" value="4-PPantetheinyl_Trfase_dom_sf"/>
</dbReference>
<dbReference type="RefSeq" id="WP_284245333.1">
    <property type="nucleotide sequence ID" value="NZ_BSST01000001.1"/>
</dbReference>
<keyword evidence="5 8" id="KW-0460">Magnesium</keyword>
<keyword evidence="11" id="KW-1185">Reference proteome</keyword>
<feature type="binding site" evidence="8">
    <location>
        <position position="58"/>
    </location>
    <ligand>
        <name>Mg(2+)</name>
        <dbReference type="ChEBI" id="CHEBI:18420"/>
    </ligand>
</feature>
<dbReference type="Pfam" id="PF01648">
    <property type="entry name" value="ACPS"/>
    <property type="match status" value="1"/>
</dbReference>
<dbReference type="NCBIfam" id="TIGR00516">
    <property type="entry name" value="acpS"/>
    <property type="match status" value="1"/>
</dbReference>
<keyword evidence="1 8" id="KW-0444">Lipid biosynthesis</keyword>
<dbReference type="EC" id="2.7.8.7" evidence="8"/>
<keyword evidence="3 8" id="KW-0479">Metal-binding</keyword>
<dbReference type="InterPro" id="IPR002582">
    <property type="entry name" value="ACPS"/>
</dbReference>
<reference evidence="10 11" key="1">
    <citation type="submission" date="2023-03" db="EMBL/GenBank/DDBJ databases">
        <title>Draft genome sequence of Thalassotalea insulae KCTC 62186T.</title>
        <authorList>
            <person name="Sawabe T."/>
        </authorList>
    </citation>
    <scope>NUCLEOTIDE SEQUENCE [LARGE SCALE GENOMIC DNA]</scope>
    <source>
        <strain evidence="10 11">KCTC 62186</strain>
    </source>
</reference>
<comment type="cofactor">
    <cofactor evidence="8">
        <name>Mg(2+)</name>
        <dbReference type="ChEBI" id="CHEBI:18420"/>
    </cofactor>
</comment>
<comment type="catalytic activity">
    <reaction evidence="8">
        <text>apo-[ACP] + CoA = holo-[ACP] + adenosine 3',5'-bisphosphate + H(+)</text>
        <dbReference type="Rhea" id="RHEA:12068"/>
        <dbReference type="Rhea" id="RHEA-COMP:9685"/>
        <dbReference type="Rhea" id="RHEA-COMP:9690"/>
        <dbReference type="ChEBI" id="CHEBI:15378"/>
        <dbReference type="ChEBI" id="CHEBI:29999"/>
        <dbReference type="ChEBI" id="CHEBI:57287"/>
        <dbReference type="ChEBI" id="CHEBI:58343"/>
        <dbReference type="ChEBI" id="CHEBI:64479"/>
        <dbReference type="EC" id="2.7.8.7"/>
    </reaction>
</comment>
<evidence type="ECO:0000313" key="11">
    <source>
        <dbReference type="Proteomes" id="UP001157186"/>
    </source>
</evidence>
<keyword evidence="8" id="KW-0963">Cytoplasm</keyword>
<evidence type="ECO:0000256" key="8">
    <source>
        <dbReference type="HAMAP-Rule" id="MF_00101"/>
    </source>
</evidence>
<evidence type="ECO:0000313" key="10">
    <source>
        <dbReference type="EMBL" id="GLX79420.1"/>
    </source>
</evidence>
<evidence type="ECO:0000256" key="6">
    <source>
        <dbReference type="ARBA" id="ARBA00023098"/>
    </source>
</evidence>
<feature type="binding site" evidence="8">
    <location>
        <position position="9"/>
    </location>
    <ligand>
        <name>Mg(2+)</name>
        <dbReference type="ChEBI" id="CHEBI:18420"/>
    </ligand>
</feature>
<keyword evidence="6 8" id="KW-0443">Lipid metabolism</keyword>
<dbReference type="HAMAP" id="MF_00101">
    <property type="entry name" value="AcpS"/>
    <property type="match status" value="1"/>
</dbReference>
<organism evidence="10 11">
    <name type="scientific">Thalassotalea insulae</name>
    <dbReference type="NCBI Taxonomy" id="2056778"/>
    <lineage>
        <taxon>Bacteria</taxon>
        <taxon>Pseudomonadati</taxon>
        <taxon>Pseudomonadota</taxon>
        <taxon>Gammaproteobacteria</taxon>
        <taxon>Alteromonadales</taxon>
        <taxon>Colwelliaceae</taxon>
        <taxon>Thalassotalea</taxon>
    </lineage>
</organism>
<comment type="subcellular location">
    <subcellularLocation>
        <location evidence="8">Cytoplasm</location>
    </subcellularLocation>
</comment>
<evidence type="ECO:0000256" key="3">
    <source>
        <dbReference type="ARBA" id="ARBA00022723"/>
    </source>
</evidence>
<gene>
    <name evidence="8 10" type="primary">acpS</name>
    <name evidence="10" type="ORF">tinsulaeT_27600</name>
</gene>
<evidence type="ECO:0000256" key="4">
    <source>
        <dbReference type="ARBA" id="ARBA00022832"/>
    </source>
</evidence>
<dbReference type="Proteomes" id="UP001157186">
    <property type="component" value="Unassembled WGS sequence"/>
</dbReference>
<evidence type="ECO:0000259" key="9">
    <source>
        <dbReference type="Pfam" id="PF01648"/>
    </source>
</evidence>
<proteinExistence type="inferred from homology"/>
<comment type="similarity">
    <text evidence="8">Belongs to the P-Pant transferase superfamily. AcpS family.</text>
</comment>
<evidence type="ECO:0000256" key="1">
    <source>
        <dbReference type="ARBA" id="ARBA00022516"/>
    </source>
</evidence>
<dbReference type="InterPro" id="IPR004568">
    <property type="entry name" value="Ppantetheine-prot_Trfase_dom"/>
</dbReference>
<dbReference type="InterPro" id="IPR008278">
    <property type="entry name" value="4-PPantetheinyl_Trfase_dom"/>
</dbReference>
<evidence type="ECO:0000256" key="5">
    <source>
        <dbReference type="ARBA" id="ARBA00022842"/>
    </source>
</evidence>
<keyword evidence="2 8" id="KW-0808">Transferase</keyword>
<comment type="caution">
    <text evidence="10">The sequence shown here is derived from an EMBL/GenBank/DDBJ whole genome shotgun (WGS) entry which is preliminary data.</text>
</comment>